<proteinExistence type="predicted"/>
<sequence>MSSSCPSSTATPNEVRAYLIQVLITKHNATADYANKVAKKWGLGRGLDLRRMRRSDFQNWFGHTDGYYLFDSVQEDICSNPYKTPLGLSHTGSHSFVILFPSPSLLKCVTSPSDFKNISALFAFTLGLQLLLVRSRTKGSAL</sequence>
<evidence type="ECO:0000313" key="1">
    <source>
        <dbReference type="EMBL" id="OJJ37977.1"/>
    </source>
</evidence>
<organism evidence="1 2">
    <name type="scientific">Aspergillus wentii DTO 134E9</name>
    <dbReference type="NCBI Taxonomy" id="1073089"/>
    <lineage>
        <taxon>Eukaryota</taxon>
        <taxon>Fungi</taxon>
        <taxon>Dikarya</taxon>
        <taxon>Ascomycota</taxon>
        <taxon>Pezizomycotina</taxon>
        <taxon>Eurotiomycetes</taxon>
        <taxon>Eurotiomycetidae</taxon>
        <taxon>Eurotiales</taxon>
        <taxon>Aspergillaceae</taxon>
        <taxon>Aspergillus</taxon>
        <taxon>Aspergillus subgen. Cremei</taxon>
    </lineage>
</organism>
<dbReference type="OrthoDB" id="4771706at2759"/>
<dbReference type="GeneID" id="63748826"/>
<dbReference type="VEuPathDB" id="FungiDB:ASPWEDRAFT_27292"/>
<evidence type="ECO:0000313" key="2">
    <source>
        <dbReference type="Proteomes" id="UP000184383"/>
    </source>
</evidence>
<gene>
    <name evidence="1" type="ORF">ASPWEDRAFT_27292</name>
</gene>
<name>A0A1L9RT42_ASPWE</name>
<protein>
    <submittedName>
        <fullName evidence="1">Uncharacterized protein</fullName>
    </submittedName>
</protein>
<reference evidence="2" key="1">
    <citation type="journal article" date="2017" name="Genome Biol.">
        <title>Comparative genomics reveals high biological diversity and specific adaptations in the industrially and medically important fungal genus Aspergillus.</title>
        <authorList>
            <person name="de Vries R.P."/>
            <person name="Riley R."/>
            <person name="Wiebenga A."/>
            <person name="Aguilar-Osorio G."/>
            <person name="Amillis S."/>
            <person name="Uchima C.A."/>
            <person name="Anderluh G."/>
            <person name="Asadollahi M."/>
            <person name="Askin M."/>
            <person name="Barry K."/>
            <person name="Battaglia E."/>
            <person name="Bayram O."/>
            <person name="Benocci T."/>
            <person name="Braus-Stromeyer S.A."/>
            <person name="Caldana C."/>
            <person name="Canovas D."/>
            <person name="Cerqueira G.C."/>
            <person name="Chen F."/>
            <person name="Chen W."/>
            <person name="Choi C."/>
            <person name="Clum A."/>
            <person name="Dos Santos R.A."/>
            <person name="Damasio A.R."/>
            <person name="Diallinas G."/>
            <person name="Emri T."/>
            <person name="Fekete E."/>
            <person name="Flipphi M."/>
            <person name="Freyberg S."/>
            <person name="Gallo A."/>
            <person name="Gournas C."/>
            <person name="Habgood R."/>
            <person name="Hainaut M."/>
            <person name="Harispe M.L."/>
            <person name="Henrissat B."/>
            <person name="Hilden K.S."/>
            <person name="Hope R."/>
            <person name="Hossain A."/>
            <person name="Karabika E."/>
            <person name="Karaffa L."/>
            <person name="Karanyi Z."/>
            <person name="Krasevec N."/>
            <person name="Kuo A."/>
            <person name="Kusch H."/>
            <person name="LaButti K."/>
            <person name="Lagendijk E.L."/>
            <person name="Lapidus A."/>
            <person name="Levasseur A."/>
            <person name="Lindquist E."/>
            <person name="Lipzen A."/>
            <person name="Logrieco A.F."/>
            <person name="MacCabe A."/>
            <person name="Maekelae M.R."/>
            <person name="Malavazi I."/>
            <person name="Melin P."/>
            <person name="Meyer V."/>
            <person name="Mielnichuk N."/>
            <person name="Miskei M."/>
            <person name="Molnar A.P."/>
            <person name="Mule G."/>
            <person name="Ngan C.Y."/>
            <person name="Orejas M."/>
            <person name="Orosz E."/>
            <person name="Ouedraogo J.P."/>
            <person name="Overkamp K.M."/>
            <person name="Park H.-S."/>
            <person name="Perrone G."/>
            <person name="Piumi F."/>
            <person name="Punt P.J."/>
            <person name="Ram A.F."/>
            <person name="Ramon A."/>
            <person name="Rauscher S."/>
            <person name="Record E."/>
            <person name="Riano-Pachon D.M."/>
            <person name="Robert V."/>
            <person name="Roehrig J."/>
            <person name="Ruller R."/>
            <person name="Salamov A."/>
            <person name="Salih N.S."/>
            <person name="Samson R.A."/>
            <person name="Sandor E."/>
            <person name="Sanguinetti M."/>
            <person name="Schuetze T."/>
            <person name="Sepcic K."/>
            <person name="Shelest E."/>
            <person name="Sherlock G."/>
            <person name="Sophianopoulou V."/>
            <person name="Squina F.M."/>
            <person name="Sun H."/>
            <person name="Susca A."/>
            <person name="Todd R.B."/>
            <person name="Tsang A."/>
            <person name="Unkles S.E."/>
            <person name="van de Wiele N."/>
            <person name="van Rossen-Uffink D."/>
            <person name="Oliveira J.V."/>
            <person name="Vesth T.C."/>
            <person name="Visser J."/>
            <person name="Yu J.-H."/>
            <person name="Zhou M."/>
            <person name="Andersen M.R."/>
            <person name="Archer D.B."/>
            <person name="Baker S.E."/>
            <person name="Benoit I."/>
            <person name="Brakhage A.A."/>
            <person name="Braus G.H."/>
            <person name="Fischer R."/>
            <person name="Frisvad J.C."/>
            <person name="Goldman G.H."/>
            <person name="Houbraken J."/>
            <person name="Oakley B."/>
            <person name="Pocsi I."/>
            <person name="Scazzocchio C."/>
            <person name="Seiboth B."/>
            <person name="vanKuyk P.A."/>
            <person name="Wortman J."/>
            <person name="Dyer P.S."/>
            <person name="Grigoriev I.V."/>
        </authorList>
    </citation>
    <scope>NUCLEOTIDE SEQUENCE [LARGE SCALE GENOMIC DNA]</scope>
    <source>
        <strain evidence="2">DTO 134E9</strain>
    </source>
</reference>
<dbReference type="RefSeq" id="XP_040691653.1">
    <property type="nucleotide sequence ID" value="XM_040832978.1"/>
</dbReference>
<dbReference type="EMBL" id="KV878211">
    <property type="protein sequence ID" value="OJJ37977.1"/>
    <property type="molecule type" value="Genomic_DNA"/>
</dbReference>
<accession>A0A1L9RT42</accession>
<keyword evidence="2" id="KW-1185">Reference proteome</keyword>
<dbReference type="Proteomes" id="UP000184383">
    <property type="component" value="Unassembled WGS sequence"/>
</dbReference>
<dbReference type="AlphaFoldDB" id="A0A1L9RT42"/>